<dbReference type="HAMAP" id="MF_01107">
    <property type="entry name" value="ArgD_aminotrans_3"/>
    <property type="match status" value="1"/>
</dbReference>
<dbReference type="CDD" id="cd00610">
    <property type="entry name" value="OAT_like"/>
    <property type="match status" value="1"/>
</dbReference>
<feature type="binding site" evidence="5">
    <location>
        <position position="292"/>
    </location>
    <ligand>
        <name>pyridoxal 5'-phosphate</name>
        <dbReference type="ChEBI" id="CHEBI:597326"/>
    </ligand>
</feature>
<keyword evidence="7" id="KW-1185">Reference proteome</keyword>
<dbReference type="InterPro" id="IPR015422">
    <property type="entry name" value="PyrdxlP-dep_Trfase_small"/>
</dbReference>
<dbReference type="KEGG" id="dni:HX89_08600"/>
<evidence type="ECO:0000256" key="4">
    <source>
        <dbReference type="ARBA" id="ARBA00022898"/>
    </source>
</evidence>
<feature type="binding site" evidence="5">
    <location>
        <position position="150"/>
    </location>
    <ligand>
        <name>N(2)-acetyl-L-ornithine</name>
        <dbReference type="ChEBI" id="CHEBI:57805"/>
    </ligand>
</feature>
<dbReference type="GeneID" id="41841200"/>
<dbReference type="Pfam" id="PF00202">
    <property type="entry name" value="Aminotran_3"/>
    <property type="match status" value="1"/>
</dbReference>
<comment type="pathway">
    <text evidence="5">Amino-acid biosynthesis; L-arginine biosynthesis; N(2)-acetyl-L-ornithine from L-glutamate: step 4/4.</text>
</comment>
<gene>
    <name evidence="5 6" type="primary">argD</name>
    <name evidence="6" type="ORF">HX89_08600</name>
</gene>
<evidence type="ECO:0000313" key="6">
    <source>
        <dbReference type="EMBL" id="AIF40990.1"/>
    </source>
</evidence>
<reference evidence="6 7" key="1">
    <citation type="submission" date="2014-07" db="EMBL/GenBank/DDBJ databases">
        <title>Genome Sequencing of Dermacoccus nishinomiyaensis.</title>
        <authorList>
            <person name="Hong K.W."/>
            <person name="Chan K.G."/>
        </authorList>
    </citation>
    <scope>NUCLEOTIDE SEQUENCE [LARGE SCALE GENOMIC DNA]</scope>
    <source>
        <strain evidence="6 7">M25</strain>
    </source>
</reference>
<keyword evidence="1 5" id="KW-0032">Aminotransferase</keyword>
<dbReference type="eggNOG" id="COG4992">
    <property type="taxonomic scope" value="Bacteria"/>
</dbReference>
<sequence length="413" mass="43446">MNPADHDAPASTMPTHGDLTQRYGASLMGVFGAPGLVLERGEGAVVRDVEGREYLDLLAGIAVNVLGHAHPALVAAVSEQAAKLIHVSNFFTTRPQIELAERLVAASGGDADTRVFFCNSGAEANEAAFKLARRTARPGVVVADGGFHGRTLGALSLTSKQAYREPFEPLVPGVTRVPYHDVEALRAAVDDTVGAVILEPIQGEAGVIEASPEYLRAAREVTRERGALLIIDEVQTGVARTGEWFGFQTIAPEVMPDAITLAKGLGGGVPIGALVTFGAASTMFEAGQHGSTFGGNPLACAAGVAVMRTIEDERLREQARRLGEHLVAAVENLDDERVVTVRGRGLLRGIVLRDPLAQRVVVRAREAGFIINATGPDVIRLAPPLVITGEQIDTFVAALPGLLDAAETEENAS</sequence>
<feature type="binding site" evidence="5">
    <location>
        <position position="291"/>
    </location>
    <ligand>
        <name>N(2)-acetyl-L-ornithine</name>
        <dbReference type="ChEBI" id="CHEBI:57805"/>
    </ligand>
</feature>
<dbReference type="EC" id="2.6.1.11" evidence="5"/>
<feature type="binding site" evidence="5">
    <location>
        <begin position="232"/>
        <end position="235"/>
    </location>
    <ligand>
        <name>pyridoxal 5'-phosphate</name>
        <dbReference type="ChEBI" id="CHEBI:597326"/>
    </ligand>
</feature>
<comment type="subunit">
    <text evidence="5">Homodimer.</text>
</comment>
<feature type="binding site" evidence="5">
    <location>
        <position position="147"/>
    </location>
    <ligand>
        <name>pyridoxal 5'-phosphate</name>
        <dbReference type="ChEBI" id="CHEBI:597326"/>
    </ligand>
</feature>
<dbReference type="GO" id="GO:0030170">
    <property type="term" value="F:pyridoxal phosphate binding"/>
    <property type="evidence" value="ECO:0007669"/>
    <property type="project" value="InterPro"/>
</dbReference>
<comment type="miscellaneous">
    <text evidence="5">May also have succinyldiaminopimelate aminotransferase activity, thus carrying out the corresponding step in lysine biosynthesis.</text>
</comment>
<dbReference type="NCBIfam" id="TIGR00707">
    <property type="entry name" value="argD"/>
    <property type="match status" value="1"/>
</dbReference>
<dbReference type="InterPro" id="IPR015424">
    <property type="entry name" value="PyrdxlP-dep_Trfase"/>
</dbReference>
<organism evidence="6 7">
    <name type="scientific">Dermacoccus nishinomiyaensis</name>
    <dbReference type="NCBI Taxonomy" id="1274"/>
    <lineage>
        <taxon>Bacteria</taxon>
        <taxon>Bacillati</taxon>
        <taxon>Actinomycetota</taxon>
        <taxon>Actinomycetes</taxon>
        <taxon>Micrococcales</taxon>
        <taxon>Dermacoccaceae</taxon>
        <taxon>Dermacoccus</taxon>
    </lineage>
</organism>
<feature type="binding site" evidence="5">
    <location>
        <begin position="121"/>
        <end position="122"/>
    </location>
    <ligand>
        <name>pyridoxal 5'-phosphate</name>
        <dbReference type="ChEBI" id="CHEBI:597326"/>
    </ligand>
</feature>
<dbReference type="OrthoDB" id="3246809at2"/>
<name>A0A075JGP9_9MICO</name>
<keyword evidence="2 5" id="KW-0028">Amino-acid biosynthesis</keyword>
<dbReference type="Gene3D" id="3.90.1150.10">
    <property type="entry name" value="Aspartate Aminotransferase, domain 1"/>
    <property type="match status" value="1"/>
</dbReference>
<dbReference type="GO" id="GO:0006526">
    <property type="term" value="P:L-arginine biosynthetic process"/>
    <property type="evidence" value="ECO:0007669"/>
    <property type="project" value="UniProtKB-UniRule"/>
</dbReference>
<comment type="cofactor">
    <cofactor evidence="5">
        <name>pyridoxal 5'-phosphate</name>
        <dbReference type="ChEBI" id="CHEBI:597326"/>
    </cofactor>
    <text evidence="5">Binds 1 pyridoxal phosphate per subunit.</text>
</comment>
<keyword evidence="3 5" id="KW-0808">Transferase</keyword>
<dbReference type="UniPathway" id="UPA00068">
    <property type="reaction ID" value="UER00109"/>
</dbReference>
<dbReference type="InterPro" id="IPR049704">
    <property type="entry name" value="Aminotrans_3_PPA_site"/>
</dbReference>
<dbReference type="InterPro" id="IPR050103">
    <property type="entry name" value="Class-III_PLP-dep_AT"/>
</dbReference>
<dbReference type="InterPro" id="IPR015421">
    <property type="entry name" value="PyrdxlP-dep_Trfase_major"/>
</dbReference>
<dbReference type="Gene3D" id="3.40.640.10">
    <property type="entry name" value="Type I PLP-dependent aspartate aminotransferase-like (Major domain)"/>
    <property type="match status" value="1"/>
</dbReference>
<dbReference type="NCBIfam" id="NF002325">
    <property type="entry name" value="PRK01278.1"/>
    <property type="match status" value="1"/>
</dbReference>
<dbReference type="PIRSF" id="PIRSF000521">
    <property type="entry name" value="Transaminase_4ab_Lys_Orn"/>
    <property type="match status" value="1"/>
</dbReference>
<keyword evidence="5" id="KW-0963">Cytoplasm</keyword>
<dbReference type="HOGENOM" id="CLU_016922_10_1_11"/>
<keyword evidence="5" id="KW-0055">Arginine biosynthesis</keyword>
<dbReference type="GO" id="GO:0005737">
    <property type="term" value="C:cytoplasm"/>
    <property type="evidence" value="ECO:0007669"/>
    <property type="project" value="UniProtKB-SubCell"/>
</dbReference>
<evidence type="ECO:0000313" key="7">
    <source>
        <dbReference type="Proteomes" id="UP000027986"/>
    </source>
</evidence>
<dbReference type="InterPro" id="IPR004636">
    <property type="entry name" value="AcOrn/SuccOrn_fam"/>
</dbReference>
<comment type="catalytic activity">
    <reaction evidence="5">
        <text>N(2)-acetyl-L-ornithine + 2-oxoglutarate = N-acetyl-L-glutamate 5-semialdehyde + L-glutamate</text>
        <dbReference type="Rhea" id="RHEA:18049"/>
        <dbReference type="ChEBI" id="CHEBI:16810"/>
        <dbReference type="ChEBI" id="CHEBI:29123"/>
        <dbReference type="ChEBI" id="CHEBI:29985"/>
        <dbReference type="ChEBI" id="CHEBI:57805"/>
        <dbReference type="EC" id="2.6.1.11"/>
    </reaction>
</comment>
<dbReference type="RefSeq" id="WP_081873675.1">
    <property type="nucleotide sequence ID" value="NZ_CP008889.1"/>
</dbReference>
<evidence type="ECO:0000256" key="5">
    <source>
        <dbReference type="HAMAP-Rule" id="MF_01107"/>
    </source>
</evidence>
<dbReference type="SUPFAM" id="SSF53383">
    <property type="entry name" value="PLP-dependent transferases"/>
    <property type="match status" value="1"/>
</dbReference>
<dbReference type="Proteomes" id="UP000027986">
    <property type="component" value="Chromosome"/>
</dbReference>
<feature type="modified residue" description="N6-(pyridoxal phosphate)lysine" evidence="5">
    <location>
        <position position="263"/>
    </location>
</feature>
<dbReference type="AlphaFoldDB" id="A0A075JGP9"/>
<comment type="similarity">
    <text evidence="5">Belongs to the class-III pyridoxal-phosphate-dependent aminotransferase family. ArgD subfamily.</text>
</comment>
<accession>A0A075JGP9</accession>
<dbReference type="EMBL" id="CP008889">
    <property type="protein sequence ID" value="AIF40990.1"/>
    <property type="molecule type" value="Genomic_DNA"/>
</dbReference>
<evidence type="ECO:0000256" key="1">
    <source>
        <dbReference type="ARBA" id="ARBA00022576"/>
    </source>
</evidence>
<keyword evidence="4 5" id="KW-0663">Pyridoxal phosphate</keyword>
<dbReference type="FunFam" id="3.40.640.10:FF:000004">
    <property type="entry name" value="Acetylornithine aminotransferase"/>
    <property type="match status" value="1"/>
</dbReference>
<evidence type="ECO:0000256" key="2">
    <source>
        <dbReference type="ARBA" id="ARBA00022605"/>
    </source>
</evidence>
<dbReference type="PANTHER" id="PTHR11986">
    <property type="entry name" value="AMINOTRANSFERASE CLASS III"/>
    <property type="match status" value="1"/>
</dbReference>
<dbReference type="PROSITE" id="PS00600">
    <property type="entry name" value="AA_TRANSFER_CLASS_3"/>
    <property type="match status" value="1"/>
</dbReference>
<dbReference type="NCBIfam" id="NF002874">
    <property type="entry name" value="PRK03244.1"/>
    <property type="match status" value="1"/>
</dbReference>
<dbReference type="PANTHER" id="PTHR11986:SF79">
    <property type="entry name" value="ACETYLORNITHINE AMINOTRANSFERASE, MITOCHONDRIAL"/>
    <property type="match status" value="1"/>
</dbReference>
<comment type="subcellular location">
    <subcellularLocation>
        <location evidence="5">Cytoplasm</location>
    </subcellularLocation>
</comment>
<dbReference type="InterPro" id="IPR005814">
    <property type="entry name" value="Aminotrans_3"/>
</dbReference>
<proteinExistence type="inferred from homology"/>
<dbReference type="GO" id="GO:0042802">
    <property type="term" value="F:identical protein binding"/>
    <property type="evidence" value="ECO:0007669"/>
    <property type="project" value="TreeGrafter"/>
</dbReference>
<dbReference type="GO" id="GO:0003992">
    <property type="term" value="F:N2-acetyl-L-ornithine:2-oxoglutarate 5-aminotransferase activity"/>
    <property type="evidence" value="ECO:0007669"/>
    <property type="project" value="UniProtKB-UniRule"/>
</dbReference>
<protein>
    <recommendedName>
        <fullName evidence="5">Acetylornithine aminotransferase</fullName>
        <shortName evidence="5">ACOAT</shortName>
        <ecNumber evidence="5">2.6.1.11</ecNumber>
    </recommendedName>
</protein>
<evidence type="ECO:0000256" key="3">
    <source>
        <dbReference type="ARBA" id="ARBA00022679"/>
    </source>
</evidence>